<evidence type="ECO:0000313" key="1">
    <source>
        <dbReference type="EMBL" id="KAK6175595.1"/>
    </source>
</evidence>
<comment type="caution">
    <text evidence="1">The sequence shown here is derived from an EMBL/GenBank/DDBJ whole genome shotgun (WGS) entry which is preliminary data.</text>
</comment>
<gene>
    <name evidence="1" type="ORF">SNE40_014022</name>
</gene>
<name>A0AAN8JHH8_PATCE</name>
<dbReference type="Pfam" id="PF15245">
    <property type="entry name" value="VGLL4"/>
    <property type="match status" value="1"/>
</dbReference>
<dbReference type="PANTHER" id="PTHR17604">
    <property type="entry name" value="TRANSCRIPTION COFACTOR VESTIGIAL-LIKE PROTEIN 4"/>
    <property type="match status" value="1"/>
</dbReference>
<protein>
    <recommendedName>
        <fullName evidence="3">Transcription cofactor vestigial-like protein 4</fullName>
    </recommendedName>
</protein>
<dbReference type="InterPro" id="IPR006627">
    <property type="entry name" value="TDU_repeat"/>
</dbReference>
<evidence type="ECO:0008006" key="3">
    <source>
        <dbReference type="Google" id="ProtNLM"/>
    </source>
</evidence>
<dbReference type="PANTHER" id="PTHR17604:SF7">
    <property type="entry name" value="TONDU-DOMAIN-CONTAINING GROWTH INHIBITOR, ISOFORM A"/>
    <property type="match status" value="1"/>
</dbReference>
<dbReference type="InterPro" id="IPR028184">
    <property type="entry name" value="VGLL4"/>
</dbReference>
<accession>A0AAN8JHH8</accession>
<dbReference type="GO" id="GO:0045892">
    <property type="term" value="P:negative regulation of DNA-templated transcription"/>
    <property type="evidence" value="ECO:0007669"/>
    <property type="project" value="TreeGrafter"/>
</dbReference>
<sequence>MIPSQMETPLDVLSRAASMLETTEINSSFYKRCIQIDPRDSPNREVRAKCFKTDRLKDISGSSEIQIDERHFRELRIEKTTAGTQTQLSSINGRNDMNYRSYYYENENCLPPPPPPPPLPLSVDLHEQKSPLNLSLSNTNNTGENNVAIQYRSDVLTCPTTLPPRYPVSHHSTSINTSQAKVVTDPLIDEHFRRSLGTTYRKETVTQNTGTDVSPIDFTSPDDPNSSIAGSVDDHFAKSLGDTTWTAIKAKNDLVALDMFTGTVDDHFAKALGGETWLKIKAKKENSCSASPEPCTQQQFML</sequence>
<dbReference type="SMART" id="SM00711">
    <property type="entry name" value="TDU"/>
    <property type="match status" value="3"/>
</dbReference>
<reference evidence="1 2" key="1">
    <citation type="submission" date="2024-01" db="EMBL/GenBank/DDBJ databases">
        <title>The genome of the rayed Mediterranean limpet Patella caerulea (Linnaeus, 1758).</title>
        <authorList>
            <person name="Anh-Thu Weber A."/>
            <person name="Halstead-Nussloch G."/>
        </authorList>
    </citation>
    <scope>NUCLEOTIDE SEQUENCE [LARGE SCALE GENOMIC DNA]</scope>
    <source>
        <strain evidence="1">AATW-2023a</strain>
        <tissue evidence="1">Whole specimen</tissue>
    </source>
</reference>
<dbReference type="Proteomes" id="UP001347796">
    <property type="component" value="Unassembled WGS sequence"/>
</dbReference>
<organism evidence="1 2">
    <name type="scientific">Patella caerulea</name>
    <name type="common">Rayed Mediterranean limpet</name>
    <dbReference type="NCBI Taxonomy" id="87958"/>
    <lineage>
        <taxon>Eukaryota</taxon>
        <taxon>Metazoa</taxon>
        <taxon>Spiralia</taxon>
        <taxon>Lophotrochozoa</taxon>
        <taxon>Mollusca</taxon>
        <taxon>Gastropoda</taxon>
        <taxon>Patellogastropoda</taxon>
        <taxon>Patelloidea</taxon>
        <taxon>Patellidae</taxon>
        <taxon>Patella</taxon>
    </lineage>
</organism>
<evidence type="ECO:0000313" key="2">
    <source>
        <dbReference type="Proteomes" id="UP001347796"/>
    </source>
</evidence>
<keyword evidence="2" id="KW-1185">Reference proteome</keyword>
<dbReference type="GO" id="GO:0001223">
    <property type="term" value="F:transcription coactivator binding"/>
    <property type="evidence" value="ECO:0007669"/>
    <property type="project" value="TreeGrafter"/>
</dbReference>
<dbReference type="EMBL" id="JAZGQO010000010">
    <property type="protein sequence ID" value="KAK6175595.1"/>
    <property type="molecule type" value="Genomic_DNA"/>
</dbReference>
<proteinExistence type="predicted"/>
<dbReference type="AlphaFoldDB" id="A0AAN8JHH8"/>